<keyword evidence="3 5" id="KW-1133">Transmembrane helix</keyword>
<feature type="transmembrane region" description="Helical" evidence="5">
    <location>
        <begin position="219"/>
        <end position="243"/>
    </location>
</feature>
<proteinExistence type="predicted"/>
<dbReference type="PANTHER" id="PTHR31162">
    <property type="entry name" value="MALIC ACID TRANSPORT PROTEIN-RELATED"/>
    <property type="match status" value="1"/>
</dbReference>
<evidence type="ECO:0000256" key="5">
    <source>
        <dbReference type="SAM" id="Phobius"/>
    </source>
</evidence>
<dbReference type="GO" id="GO:0016020">
    <property type="term" value="C:membrane"/>
    <property type="evidence" value="ECO:0007669"/>
    <property type="project" value="UniProtKB-SubCell"/>
</dbReference>
<keyword evidence="4 5" id="KW-0472">Membrane</keyword>
<feature type="transmembrane region" description="Helical" evidence="5">
    <location>
        <begin position="264"/>
        <end position="285"/>
    </location>
</feature>
<name>A0A8K0WMQ4_9HYPO</name>
<feature type="transmembrane region" description="Helical" evidence="5">
    <location>
        <begin position="370"/>
        <end position="390"/>
    </location>
</feature>
<gene>
    <name evidence="6" type="ORF">B0I35DRAFT_357060</name>
</gene>
<dbReference type="AlphaFoldDB" id="A0A8K0WMQ4"/>
<feature type="transmembrane region" description="Helical" evidence="5">
    <location>
        <begin position="125"/>
        <end position="142"/>
    </location>
</feature>
<evidence type="ECO:0000256" key="4">
    <source>
        <dbReference type="ARBA" id="ARBA00023136"/>
    </source>
</evidence>
<dbReference type="GO" id="GO:0015140">
    <property type="term" value="F:malate transmembrane transporter activity"/>
    <property type="evidence" value="ECO:0007669"/>
    <property type="project" value="InterPro"/>
</dbReference>
<evidence type="ECO:0000256" key="2">
    <source>
        <dbReference type="ARBA" id="ARBA00022692"/>
    </source>
</evidence>
<organism evidence="6 7">
    <name type="scientific">Stachybotrys elegans</name>
    <dbReference type="NCBI Taxonomy" id="80388"/>
    <lineage>
        <taxon>Eukaryota</taxon>
        <taxon>Fungi</taxon>
        <taxon>Dikarya</taxon>
        <taxon>Ascomycota</taxon>
        <taxon>Pezizomycotina</taxon>
        <taxon>Sordariomycetes</taxon>
        <taxon>Hypocreomycetidae</taxon>
        <taxon>Hypocreales</taxon>
        <taxon>Stachybotryaceae</taxon>
        <taxon>Stachybotrys</taxon>
    </lineage>
</organism>
<comment type="caution">
    <text evidence="6">The sequence shown here is derived from an EMBL/GenBank/DDBJ whole genome shotgun (WGS) entry which is preliminary data.</text>
</comment>
<feature type="transmembrane region" description="Helical" evidence="5">
    <location>
        <begin position="305"/>
        <end position="332"/>
    </location>
</feature>
<dbReference type="EMBL" id="JAGPNK010000011">
    <property type="protein sequence ID" value="KAH7311333.1"/>
    <property type="molecule type" value="Genomic_DNA"/>
</dbReference>
<reference evidence="6" key="1">
    <citation type="journal article" date="2021" name="Nat. Commun.">
        <title>Genetic determinants of endophytism in the Arabidopsis root mycobiome.</title>
        <authorList>
            <person name="Mesny F."/>
            <person name="Miyauchi S."/>
            <person name="Thiergart T."/>
            <person name="Pickel B."/>
            <person name="Atanasova L."/>
            <person name="Karlsson M."/>
            <person name="Huettel B."/>
            <person name="Barry K.W."/>
            <person name="Haridas S."/>
            <person name="Chen C."/>
            <person name="Bauer D."/>
            <person name="Andreopoulos W."/>
            <person name="Pangilinan J."/>
            <person name="LaButti K."/>
            <person name="Riley R."/>
            <person name="Lipzen A."/>
            <person name="Clum A."/>
            <person name="Drula E."/>
            <person name="Henrissat B."/>
            <person name="Kohler A."/>
            <person name="Grigoriev I.V."/>
            <person name="Martin F.M."/>
            <person name="Hacquard S."/>
        </authorList>
    </citation>
    <scope>NUCLEOTIDE SEQUENCE</scope>
    <source>
        <strain evidence="6">MPI-CAGE-CH-0235</strain>
    </source>
</reference>
<evidence type="ECO:0000256" key="1">
    <source>
        <dbReference type="ARBA" id="ARBA00004141"/>
    </source>
</evidence>
<dbReference type="Proteomes" id="UP000813444">
    <property type="component" value="Unassembled WGS sequence"/>
</dbReference>
<feature type="transmembrane region" description="Helical" evidence="5">
    <location>
        <begin position="339"/>
        <end position="358"/>
    </location>
</feature>
<feature type="transmembrane region" description="Helical" evidence="5">
    <location>
        <begin position="55"/>
        <end position="74"/>
    </location>
</feature>
<evidence type="ECO:0000256" key="3">
    <source>
        <dbReference type="ARBA" id="ARBA00022989"/>
    </source>
</evidence>
<feature type="transmembrane region" description="Helical" evidence="5">
    <location>
        <begin position="195"/>
        <end position="213"/>
    </location>
</feature>
<keyword evidence="7" id="KW-1185">Reference proteome</keyword>
<dbReference type="Pfam" id="PF03595">
    <property type="entry name" value="SLAC1"/>
    <property type="match status" value="1"/>
</dbReference>
<dbReference type="InterPro" id="IPR038665">
    <property type="entry name" value="Voltage-dep_anion_channel_sf"/>
</dbReference>
<dbReference type="OrthoDB" id="2901184at2759"/>
<dbReference type="Gene3D" id="1.50.10.150">
    <property type="entry name" value="Voltage-dependent anion channel"/>
    <property type="match status" value="1"/>
</dbReference>
<comment type="subcellular location">
    <subcellularLocation>
        <location evidence="1">Membrane</location>
        <topology evidence="1">Multi-pass membrane protein</topology>
    </subcellularLocation>
</comment>
<dbReference type="InterPro" id="IPR030185">
    <property type="entry name" value="Mae1"/>
</dbReference>
<dbReference type="PANTHER" id="PTHR31162:SF0">
    <property type="entry name" value="MALIC ACID TRANSPORT PROTEIN"/>
    <property type="match status" value="1"/>
</dbReference>
<evidence type="ECO:0000313" key="6">
    <source>
        <dbReference type="EMBL" id="KAH7311333.1"/>
    </source>
</evidence>
<protein>
    <submittedName>
        <fullName evidence="6">C4-dicarboxylate transporter/malic acid transporter</fullName>
    </submittedName>
</protein>
<evidence type="ECO:0000313" key="7">
    <source>
        <dbReference type="Proteomes" id="UP000813444"/>
    </source>
</evidence>
<accession>A0A8K0WMQ4</accession>
<keyword evidence="2 5" id="KW-0812">Transmembrane</keyword>
<dbReference type="CDD" id="cd09317">
    <property type="entry name" value="TDT_Mae1_like"/>
    <property type="match status" value="1"/>
</dbReference>
<feature type="transmembrane region" description="Helical" evidence="5">
    <location>
        <begin position="162"/>
        <end position="183"/>
    </location>
</feature>
<feature type="transmembrane region" description="Helical" evidence="5">
    <location>
        <begin position="86"/>
        <end position="104"/>
    </location>
</feature>
<dbReference type="InterPro" id="IPR004695">
    <property type="entry name" value="SLAC1/Mae1/Ssu1/TehA"/>
</dbReference>
<sequence length="410" mass="45151">MVITTPVLEKNAPVADAHAHGGHGEHGGHGHGGIDINDPNRPKYGLKERLHHFTWAWYVFPMSTGGLSLLIFAQPHQFPGLRGIGMFVYVLNLIIFSLVTIAMLSRFFLYPGDLKKSVTHEREGFFLPTFFLTIATVITSTQRYALQSSTDVTSTWAIQVAFWGYVFFALMLAVGQYSFVFAAHSFGLHTMMPTWILPIFPIMLSGTIASVIAETQPEIHALPILVAGLTCQGLGLSVAFMMYAHMVGRLMAAGLPHREHRPGLFMCVGPPAFTALALIGMSHSLPQTIDIDKDGLFIDAGVLRTLSLVAAVFLWALSLWWWGIGVVAVILSPPVYFHLGWYASVFPNTGFILATISISNELGNEAVKWAATGMSIVLVLVYCFVLFHHIRAVIVQDIMYPGRDEDVNDH</sequence>